<dbReference type="Proteomes" id="UP001202328">
    <property type="component" value="Unassembled WGS sequence"/>
</dbReference>
<keyword evidence="5" id="KW-1185">Reference proteome</keyword>
<protein>
    <recommendedName>
        <fullName evidence="6">Pentatricopeptide repeat-containing protein</fullName>
    </recommendedName>
</protein>
<name>A0AAD4SDI9_9MAGN</name>
<dbReference type="Pfam" id="PF13041">
    <property type="entry name" value="PPR_2"/>
    <property type="match status" value="1"/>
</dbReference>
<feature type="repeat" description="PPR" evidence="3">
    <location>
        <begin position="273"/>
        <end position="307"/>
    </location>
</feature>
<proteinExistence type="inferred from homology"/>
<dbReference type="PANTHER" id="PTHR47938">
    <property type="entry name" value="RESPIRATORY COMPLEX I CHAPERONE (CIA84), PUTATIVE (AFU_ORTHOLOGUE AFUA_2G06020)-RELATED"/>
    <property type="match status" value="1"/>
</dbReference>
<dbReference type="GO" id="GO:0003729">
    <property type="term" value="F:mRNA binding"/>
    <property type="evidence" value="ECO:0007669"/>
    <property type="project" value="TreeGrafter"/>
</dbReference>
<reference evidence="4" key="1">
    <citation type="submission" date="2022-04" db="EMBL/GenBank/DDBJ databases">
        <title>A functionally conserved STORR gene fusion in Papaver species that diverged 16.8 million years ago.</title>
        <authorList>
            <person name="Catania T."/>
        </authorList>
    </citation>
    <scope>NUCLEOTIDE SEQUENCE</scope>
    <source>
        <strain evidence="4">S-188037</strain>
    </source>
</reference>
<evidence type="ECO:0000256" key="3">
    <source>
        <dbReference type="PROSITE-ProRule" id="PRU00708"/>
    </source>
</evidence>
<dbReference type="PROSITE" id="PS51375">
    <property type="entry name" value="PPR"/>
    <property type="match status" value="2"/>
</dbReference>
<gene>
    <name evidence="4" type="ORF">MKW98_009573</name>
</gene>
<comment type="similarity">
    <text evidence="1">Belongs to the PPR family. P subfamily.</text>
</comment>
<evidence type="ECO:0000313" key="4">
    <source>
        <dbReference type="EMBL" id="KAI3896720.1"/>
    </source>
</evidence>
<dbReference type="Pfam" id="PF01535">
    <property type="entry name" value="PPR"/>
    <property type="match status" value="1"/>
</dbReference>
<evidence type="ECO:0000256" key="1">
    <source>
        <dbReference type="ARBA" id="ARBA00007626"/>
    </source>
</evidence>
<dbReference type="AlphaFoldDB" id="A0AAD4SDI9"/>
<dbReference type="SUPFAM" id="SSF48452">
    <property type="entry name" value="TPR-like"/>
    <property type="match status" value="1"/>
</dbReference>
<dbReference type="Gene3D" id="1.25.40.10">
    <property type="entry name" value="Tetratricopeptide repeat domain"/>
    <property type="match status" value="3"/>
</dbReference>
<sequence>MAMSKPCFFTHLKTLAKPHHIRHQQQYPPYFVSLGLLSFATPEDAAAEGKRSKRRLCNHQTHYVNLNLNRLHCTLVIPFIPTVDLLCLLVIQLRLFLFDNPNMPIFSSSSAGVIPNVVTYNLLINKLPLARSPRVLVKGLVDNSKIEQALPVKDDMIEKGLQPISAVYNYLILFEELRRKFGEPVSDGIVYGKGMEKEAVDCYSKAVGENSSIRMSVVAYNSILDALNQNGRCGKALDLFNKTFNVMVDGFQKKFKDAIEVFRNMGEKRCNPDTVLFNNLIEQLCGNSMVAEAEELYNEMGEKGINLDEVTYVLLMDACFSKNRADVANGYFGKMLESGFRRNLVVFSKVTDGLIEAGKIDKAKLLDPGVSCFESMLKTLCEARKLDEVLKTIDGMLSDESLGLSSEMKEYASDDRGKK</sequence>
<dbReference type="InterPro" id="IPR002885">
    <property type="entry name" value="PPR_rpt"/>
</dbReference>
<evidence type="ECO:0008006" key="6">
    <source>
        <dbReference type="Google" id="ProtNLM"/>
    </source>
</evidence>
<dbReference type="EMBL" id="JAJJMB010011871">
    <property type="protein sequence ID" value="KAI3896720.1"/>
    <property type="molecule type" value="Genomic_DNA"/>
</dbReference>
<dbReference type="InterPro" id="IPR011990">
    <property type="entry name" value="TPR-like_helical_dom_sf"/>
</dbReference>
<keyword evidence="2" id="KW-0677">Repeat</keyword>
<feature type="repeat" description="PPR" evidence="3">
    <location>
        <begin position="308"/>
        <end position="342"/>
    </location>
</feature>
<evidence type="ECO:0000256" key="2">
    <source>
        <dbReference type="ARBA" id="ARBA00022737"/>
    </source>
</evidence>
<dbReference type="NCBIfam" id="TIGR00756">
    <property type="entry name" value="PPR"/>
    <property type="match status" value="2"/>
</dbReference>
<comment type="caution">
    <text evidence="4">The sequence shown here is derived from an EMBL/GenBank/DDBJ whole genome shotgun (WGS) entry which is preliminary data.</text>
</comment>
<evidence type="ECO:0000313" key="5">
    <source>
        <dbReference type="Proteomes" id="UP001202328"/>
    </source>
</evidence>
<accession>A0AAD4SDI9</accession>
<organism evidence="4 5">
    <name type="scientific">Papaver atlanticum</name>
    <dbReference type="NCBI Taxonomy" id="357466"/>
    <lineage>
        <taxon>Eukaryota</taxon>
        <taxon>Viridiplantae</taxon>
        <taxon>Streptophyta</taxon>
        <taxon>Embryophyta</taxon>
        <taxon>Tracheophyta</taxon>
        <taxon>Spermatophyta</taxon>
        <taxon>Magnoliopsida</taxon>
        <taxon>Ranunculales</taxon>
        <taxon>Papaveraceae</taxon>
        <taxon>Papaveroideae</taxon>
        <taxon>Papaver</taxon>
    </lineage>
</organism>
<dbReference type="PANTHER" id="PTHR47938:SF46">
    <property type="entry name" value="PENTACOTRIPEPTIDE-REPEAT REGION OF PRORP DOMAIN-CONTAINING PROTEIN"/>
    <property type="match status" value="1"/>
</dbReference>